<dbReference type="InterPro" id="IPR012924">
    <property type="entry name" value="TfuA_core"/>
</dbReference>
<feature type="domain" description="TfuA-like core" evidence="1">
    <location>
        <begin position="2"/>
        <end position="51"/>
    </location>
</feature>
<comment type="caution">
    <text evidence="2">The sequence shown here is derived from an EMBL/GenBank/DDBJ whole genome shotgun (WGS) entry which is preliminary data.</text>
</comment>
<evidence type="ECO:0000313" key="2">
    <source>
        <dbReference type="EMBL" id="TLS47838.1"/>
    </source>
</evidence>
<organism evidence="2 3">
    <name type="scientific">Streptomyces montanus</name>
    <dbReference type="NCBI Taxonomy" id="2580423"/>
    <lineage>
        <taxon>Bacteria</taxon>
        <taxon>Bacillati</taxon>
        <taxon>Actinomycetota</taxon>
        <taxon>Actinomycetes</taxon>
        <taxon>Kitasatosporales</taxon>
        <taxon>Streptomycetaceae</taxon>
        <taxon>Streptomyces</taxon>
    </lineage>
</organism>
<dbReference type="EMBL" id="VBZC01000002">
    <property type="protein sequence ID" value="TLS47838.1"/>
    <property type="molecule type" value="Genomic_DNA"/>
</dbReference>
<name>A0A5R9G2X3_9ACTN</name>
<reference evidence="2 3" key="1">
    <citation type="submission" date="2019-05" db="EMBL/GenBank/DDBJ databases">
        <title>Streptomyces sp. NEAU-C151, a novel actinomycete isolated from soil.</title>
        <authorList>
            <person name="Han L."/>
            <person name="Jiang H."/>
        </authorList>
    </citation>
    <scope>NUCLEOTIDE SEQUENCE [LARGE SCALE GENOMIC DNA]</scope>
    <source>
        <strain evidence="2 3">NEAU-C151</strain>
    </source>
</reference>
<accession>A0A5R9G2X3</accession>
<dbReference type="Proteomes" id="UP000305906">
    <property type="component" value="Unassembled WGS sequence"/>
</dbReference>
<keyword evidence="3" id="KW-1185">Reference proteome</keyword>
<dbReference type="AlphaFoldDB" id="A0A5R9G2X3"/>
<dbReference type="Pfam" id="PF07812">
    <property type="entry name" value="TfuA"/>
    <property type="match status" value="1"/>
</dbReference>
<proteinExistence type="predicted"/>
<gene>
    <name evidence="2" type="ORF">FE633_02410</name>
</gene>
<evidence type="ECO:0000313" key="3">
    <source>
        <dbReference type="Proteomes" id="UP000305906"/>
    </source>
</evidence>
<sequence>MYALSRHVTVVGCSSMGAPRAAELWPYGMAGCGRIFAAYRDGIYESDEKSGYRTAELQGQPIQRAQAFGHRPQARRCG</sequence>
<evidence type="ECO:0000259" key="1">
    <source>
        <dbReference type="Pfam" id="PF07812"/>
    </source>
</evidence>
<protein>
    <recommendedName>
        <fullName evidence="1">TfuA-like core domain-containing protein</fullName>
    </recommendedName>
</protein>